<accession>A0ABV5N5K0</accession>
<dbReference type="PANTHER" id="PTHR43775">
    <property type="entry name" value="FATTY ACID SYNTHASE"/>
    <property type="match status" value="1"/>
</dbReference>
<sequence length="143" mass="15003">AALAGGDPAVVAARFDPAALRTAGTEGHLPSLLAGLVERVDGAAEPTAPVSLKAQLAELAEPEGARLMLETVRGEVAAVLGHDSVTEIDVEAELMDLGFDSLTAVELRNRLNALTGLRLSSTLVFDYPTTQELAEYLHTELMP</sequence>
<evidence type="ECO:0000313" key="7">
    <source>
        <dbReference type="Proteomes" id="UP001589709"/>
    </source>
</evidence>
<dbReference type="PROSITE" id="PS50075">
    <property type="entry name" value="CARRIER"/>
    <property type="match status" value="1"/>
</dbReference>
<evidence type="ECO:0000256" key="2">
    <source>
        <dbReference type="ARBA" id="ARBA00022553"/>
    </source>
</evidence>
<keyword evidence="3" id="KW-0808">Transferase</keyword>
<dbReference type="InterPro" id="IPR020806">
    <property type="entry name" value="PKS_PP-bd"/>
</dbReference>
<reference evidence="6 7" key="1">
    <citation type="submission" date="2024-09" db="EMBL/GenBank/DDBJ databases">
        <authorList>
            <person name="Sun Q."/>
            <person name="Mori K."/>
        </authorList>
    </citation>
    <scope>NUCLEOTIDE SEQUENCE [LARGE SCALE GENOMIC DNA]</scope>
    <source>
        <strain evidence="6 7">JCM 6917</strain>
    </source>
</reference>
<dbReference type="InterPro" id="IPR009081">
    <property type="entry name" value="PP-bd_ACP"/>
</dbReference>
<dbReference type="SMART" id="SM00823">
    <property type="entry name" value="PKS_PP"/>
    <property type="match status" value="1"/>
</dbReference>
<dbReference type="InterPro" id="IPR050091">
    <property type="entry name" value="PKS_NRPS_Biosynth_Enz"/>
</dbReference>
<dbReference type="PANTHER" id="PTHR43775:SF51">
    <property type="entry name" value="INACTIVE PHENOLPHTHIOCEROL SYNTHESIS POLYKETIDE SYNTHASE TYPE I PKS1-RELATED"/>
    <property type="match status" value="1"/>
</dbReference>
<dbReference type="PROSITE" id="PS00012">
    <property type="entry name" value="PHOSPHOPANTETHEINE"/>
    <property type="match status" value="1"/>
</dbReference>
<organism evidence="6 7">
    <name type="scientific">Streptomyces cinereospinus</name>
    <dbReference type="NCBI Taxonomy" id="285561"/>
    <lineage>
        <taxon>Bacteria</taxon>
        <taxon>Bacillati</taxon>
        <taxon>Actinomycetota</taxon>
        <taxon>Actinomycetes</taxon>
        <taxon>Kitasatosporales</taxon>
        <taxon>Streptomycetaceae</taxon>
        <taxon>Streptomyces</taxon>
    </lineage>
</organism>
<evidence type="ECO:0000256" key="4">
    <source>
        <dbReference type="ARBA" id="ARBA00023268"/>
    </source>
</evidence>
<evidence type="ECO:0000256" key="3">
    <source>
        <dbReference type="ARBA" id="ARBA00022679"/>
    </source>
</evidence>
<keyword evidence="2" id="KW-0597">Phosphoprotein</keyword>
<feature type="non-terminal residue" evidence="6">
    <location>
        <position position="1"/>
    </location>
</feature>
<keyword evidence="4" id="KW-0511">Multifunctional enzyme</keyword>
<dbReference type="Pfam" id="PF00550">
    <property type="entry name" value="PP-binding"/>
    <property type="match status" value="1"/>
</dbReference>
<name>A0ABV5N5K0_9ACTN</name>
<dbReference type="Proteomes" id="UP001589709">
    <property type="component" value="Unassembled WGS sequence"/>
</dbReference>
<dbReference type="InterPro" id="IPR006162">
    <property type="entry name" value="Ppantetheine_attach_site"/>
</dbReference>
<dbReference type="SUPFAM" id="SSF47336">
    <property type="entry name" value="ACP-like"/>
    <property type="match status" value="1"/>
</dbReference>
<protein>
    <submittedName>
        <fullName evidence="6">Beta-ketoacyl reductase</fullName>
    </submittedName>
</protein>
<dbReference type="RefSeq" id="WP_381348396.1">
    <property type="nucleotide sequence ID" value="NZ_JBHMCY010000049.1"/>
</dbReference>
<comment type="caution">
    <text evidence="6">The sequence shown here is derived from an EMBL/GenBank/DDBJ whole genome shotgun (WGS) entry which is preliminary data.</text>
</comment>
<proteinExistence type="predicted"/>
<feature type="domain" description="Carrier" evidence="5">
    <location>
        <begin position="66"/>
        <end position="141"/>
    </location>
</feature>
<dbReference type="EMBL" id="JBHMCY010000049">
    <property type="protein sequence ID" value="MFB9465566.1"/>
    <property type="molecule type" value="Genomic_DNA"/>
</dbReference>
<evidence type="ECO:0000313" key="6">
    <source>
        <dbReference type="EMBL" id="MFB9465566.1"/>
    </source>
</evidence>
<evidence type="ECO:0000256" key="1">
    <source>
        <dbReference type="ARBA" id="ARBA00022450"/>
    </source>
</evidence>
<keyword evidence="1" id="KW-0596">Phosphopantetheine</keyword>
<dbReference type="InterPro" id="IPR036736">
    <property type="entry name" value="ACP-like_sf"/>
</dbReference>
<evidence type="ECO:0000259" key="5">
    <source>
        <dbReference type="PROSITE" id="PS50075"/>
    </source>
</evidence>
<dbReference type="Gene3D" id="1.10.1200.10">
    <property type="entry name" value="ACP-like"/>
    <property type="match status" value="1"/>
</dbReference>
<dbReference type="SMART" id="SM01294">
    <property type="entry name" value="PKS_PP_betabranch"/>
    <property type="match status" value="1"/>
</dbReference>
<keyword evidence="7" id="KW-1185">Reference proteome</keyword>
<gene>
    <name evidence="6" type="ORF">ACFF45_23370</name>
</gene>